<feature type="domain" description="DUF2510" evidence="3">
    <location>
        <begin position="6"/>
        <end position="36"/>
    </location>
</feature>
<evidence type="ECO:0000256" key="2">
    <source>
        <dbReference type="SAM" id="Phobius"/>
    </source>
</evidence>
<dbReference type="Proteomes" id="UP000199088">
    <property type="component" value="Unassembled WGS sequence"/>
</dbReference>
<evidence type="ECO:0000313" key="5">
    <source>
        <dbReference type="Proteomes" id="UP000199088"/>
    </source>
</evidence>
<dbReference type="InterPro" id="IPR018929">
    <property type="entry name" value="DUF2510"/>
</dbReference>
<keyword evidence="2" id="KW-1133">Transmembrane helix</keyword>
<feature type="compositionally biased region" description="Pro residues" evidence="1">
    <location>
        <begin position="31"/>
        <end position="42"/>
    </location>
</feature>
<feature type="region of interest" description="Disordered" evidence="1">
    <location>
        <begin position="22"/>
        <end position="51"/>
    </location>
</feature>
<reference evidence="5" key="1">
    <citation type="submission" date="2016-10" db="EMBL/GenBank/DDBJ databases">
        <authorList>
            <person name="Varghese N."/>
            <person name="Submissions S."/>
        </authorList>
    </citation>
    <scope>NUCLEOTIDE SEQUENCE [LARGE SCALE GENOMIC DNA]</scope>
    <source>
        <strain evidence="5">DSM 45843</strain>
    </source>
</reference>
<evidence type="ECO:0000259" key="3">
    <source>
        <dbReference type="Pfam" id="PF10708"/>
    </source>
</evidence>
<dbReference type="RefSeq" id="WP_091247524.1">
    <property type="nucleotide sequence ID" value="NZ_FNIR01000011.1"/>
</dbReference>
<sequence>MTAPAAGWYPDPHGTGGTRWWDGGAWTEHAAPPPAPWTPAPAPWSSTTTAPAPTGWRRHRYSLLVVLFAAVYLGLALTVHIAVLGVLPALMAARAVQAEEPLAGGAVVIAIASVLLAIAGFAGLWRF</sequence>
<keyword evidence="5" id="KW-1185">Reference proteome</keyword>
<dbReference type="STRING" id="1052260.SAMN05660199_03494"/>
<dbReference type="EMBL" id="FNIR01000011">
    <property type="protein sequence ID" value="SDP25570.1"/>
    <property type="molecule type" value="Genomic_DNA"/>
</dbReference>
<dbReference type="Pfam" id="PF10708">
    <property type="entry name" value="DUF2510"/>
    <property type="match status" value="1"/>
</dbReference>
<gene>
    <name evidence="4" type="ORF">SAMN05660199_03494</name>
</gene>
<dbReference type="AlphaFoldDB" id="A0A1H0R804"/>
<name>A0A1H0R804_9ACTN</name>
<proteinExistence type="predicted"/>
<evidence type="ECO:0000313" key="4">
    <source>
        <dbReference type="EMBL" id="SDP25570.1"/>
    </source>
</evidence>
<accession>A0A1H0R804</accession>
<evidence type="ECO:0000256" key="1">
    <source>
        <dbReference type="SAM" id="MobiDB-lite"/>
    </source>
</evidence>
<organism evidence="4 5">
    <name type="scientific">Klenkia soli</name>
    <dbReference type="NCBI Taxonomy" id="1052260"/>
    <lineage>
        <taxon>Bacteria</taxon>
        <taxon>Bacillati</taxon>
        <taxon>Actinomycetota</taxon>
        <taxon>Actinomycetes</taxon>
        <taxon>Geodermatophilales</taxon>
        <taxon>Geodermatophilaceae</taxon>
        <taxon>Klenkia</taxon>
    </lineage>
</organism>
<protein>
    <recommendedName>
        <fullName evidence="3">DUF2510 domain-containing protein</fullName>
    </recommendedName>
</protein>
<feature type="transmembrane region" description="Helical" evidence="2">
    <location>
        <begin position="63"/>
        <end position="90"/>
    </location>
</feature>
<keyword evidence="2" id="KW-0812">Transmembrane</keyword>
<dbReference type="OrthoDB" id="4570549at2"/>
<keyword evidence="2" id="KW-0472">Membrane</keyword>
<feature type="transmembrane region" description="Helical" evidence="2">
    <location>
        <begin position="102"/>
        <end position="125"/>
    </location>
</feature>